<feature type="transmembrane region" description="Helical" evidence="6">
    <location>
        <begin position="344"/>
        <end position="362"/>
    </location>
</feature>
<evidence type="ECO:0000256" key="4">
    <source>
        <dbReference type="ARBA" id="ARBA00022989"/>
    </source>
</evidence>
<dbReference type="Pfam" id="PF03772">
    <property type="entry name" value="Competence"/>
    <property type="match status" value="1"/>
</dbReference>
<feature type="transmembrane region" description="Helical" evidence="6">
    <location>
        <begin position="125"/>
        <end position="148"/>
    </location>
</feature>
<feature type="transmembrane region" description="Helical" evidence="6">
    <location>
        <begin position="52"/>
        <end position="71"/>
    </location>
</feature>
<evidence type="ECO:0000256" key="3">
    <source>
        <dbReference type="ARBA" id="ARBA00022692"/>
    </source>
</evidence>
<keyword evidence="5 6" id="KW-0472">Membrane</keyword>
<evidence type="ECO:0000256" key="2">
    <source>
        <dbReference type="ARBA" id="ARBA00022475"/>
    </source>
</evidence>
<dbReference type="PANTHER" id="PTHR30619:SF7">
    <property type="entry name" value="BETA-LACTAMASE DOMAIN PROTEIN"/>
    <property type="match status" value="1"/>
</dbReference>
<feature type="transmembrane region" description="Helical" evidence="6">
    <location>
        <begin position="439"/>
        <end position="462"/>
    </location>
</feature>
<dbReference type="RefSeq" id="WP_274602839.1">
    <property type="nucleotide sequence ID" value="NZ_AP024525.1"/>
</dbReference>
<gene>
    <name evidence="8" type="ORF">SCMU_21540</name>
</gene>
<feature type="transmembrane region" description="Helical" evidence="6">
    <location>
        <begin position="315"/>
        <end position="337"/>
    </location>
</feature>
<protein>
    <recommendedName>
        <fullName evidence="7">ComEC/Rec2-related protein domain-containing protein</fullName>
    </recommendedName>
</protein>
<feature type="transmembrane region" description="Helical" evidence="6">
    <location>
        <begin position="397"/>
        <end position="427"/>
    </location>
</feature>
<feature type="transmembrane region" description="Helical" evidence="6">
    <location>
        <begin position="538"/>
        <end position="560"/>
    </location>
</feature>
<organism evidence="8 9">
    <name type="scientific">Sinomonas cyclohexanicum</name>
    <name type="common">Corynebacterium cyclohexanicum</name>
    <dbReference type="NCBI Taxonomy" id="322009"/>
    <lineage>
        <taxon>Bacteria</taxon>
        <taxon>Bacillati</taxon>
        <taxon>Actinomycetota</taxon>
        <taxon>Actinomycetes</taxon>
        <taxon>Micrococcales</taxon>
        <taxon>Micrococcaceae</taxon>
        <taxon>Sinomonas</taxon>
    </lineage>
</organism>
<reference evidence="8 9" key="1">
    <citation type="journal article" date="2021" name="J. Biosci. Bioeng.">
        <title>Identification and characterization of a chc gene cluster responsible for the aromatization pathway of cyclohexanecarboxylate degradation in Sinomonas cyclohexanicum ATCC 51369.</title>
        <authorList>
            <person name="Yamamoto T."/>
            <person name="Hasegawa Y."/>
            <person name="Lau P.C.K."/>
            <person name="Iwaki H."/>
        </authorList>
    </citation>
    <scope>NUCLEOTIDE SEQUENCE [LARGE SCALE GENOMIC DNA]</scope>
    <source>
        <strain evidence="8 9">ATCC 51369</strain>
    </source>
</reference>
<feature type="domain" description="ComEC/Rec2-related protein" evidence="7">
    <location>
        <begin position="294"/>
        <end position="558"/>
    </location>
</feature>
<dbReference type="Proteomes" id="UP001319861">
    <property type="component" value="Chromosome"/>
</dbReference>
<proteinExistence type="predicted"/>
<feature type="transmembrane region" description="Helical" evidence="6">
    <location>
        <begin position="505"/>
        <end position="526"/>
    </location>
</feature>
<keyword evidence="2" id="KW-1003">Cell membrane</keyword>
<keyword evidence="9" id="KW-1185">Reference proteome</keyword>
<evidence type="ECO:0000313" key="9">
    <source>
        <dbReference type="Proteomes" id="UP001319861"/>
    </source>
</evidence>
<evidence type="ECO:0000256" key="1">
    <source>
        <dbReference type="ARBA" id="ARBA00004651"/>
    </source>
</evidence>
<name>A0ABM7PVL5_SINCY</name>
<evidence type="ECO:0000313" key="8">
    <source>
        <dbReference type="EMBL" id="BCT76312.1"/>
    </source>
</evidence>
<dbReference type="PANTHER" id="PTHR30619">
    <property type="entry name" value="DNA INTERNALIZATION/COMPETENCE PROTEIN COMEC/REC2"/>
    <property type="match status" value="1"/>
</dbReference>
<sequence length="599" mass="60060">MNRYRDAAVVGAGGPDREPLPPLAERLRLHTLSWWSVDKTSVRAASGRWRDLRLVPIGAGAWLGTVCGVVVPTDAEAALVVGVAAVAAGVILGGTAWVVMRAVGRRRASRVRGRWGWASSPTSRRAAGATILAACTALSLAAGCAAALGHGSSQRAGPAGDLLLRGGQTVATVQVTGAPAPQRQGRAFGAGPRFTASAVLLHATDAGRAFSASASILIVGGADVGALRAGTTVEVSGRVVPATRPGTAAMLSITSRPRVVAGDGPLRLVAAVRESLRTSAAWLWSDAAGLLPGMTVGDTTALPAELETAMRDVGLGHLTAVSGANFTLLFGAVLLLLRALRASRTMSVLGCAAALVAFAIVVGPEPSVLRAAAMGAVGLLALFSGRPGRSCSAISAAVLVLVLLEPPLAVSMGFLLSVVATLGIAVLGPPLTEALATRLPGWLAVAVAVPLSAQLACGPFMILIQPAFLSTSLFANLTSTPFVPIVTVAGTVALATSAWCPPVAFLATAIGGSAAQAVAVIARSLAAAPGATIPWPEGLPGVLAMAGVSVANAVLLWAVLLPSGRVALTSACRGAAGRLRRAPGRPGLGQRSSRGRVDG</sequence>
<accession>A0ABM7PVL5</accession>
<evidence type="ECO:0000259" key="7">
    <source>
        <dbReference type="Pfam" id="PF03772"/>
    </source>
</evidence>
<dbReference type="EMBL" id="AP024525">
    <property type="protein sequence ID" value="BCT76312.1"/>
    <property type="molecule type" value="Genomic_DNA"/>
</dbReference>
<comment type="subcellular location">
    <subcellularLocation>
        <location evidence="1">Cell membrane</location>
        <topology evidence="1">Multi-pass membrane protein</topology>
    </subcellularLocation>
</comment>
<evidence type="ECO:0000256" key="6">
    <source>
        <dbReference type="SAM" id="Phobius"/>
    </source>
</evidence>
<dbReference type="NCBIfam" id="TIGR00360">
    <property type="entry name" value="ComEC_N-term"/>
    <property type="match status" value="1"/>
</dbReference>
<keyword evidence="4 6" id="KW-1133">Transmembrane helix</keyword>
<keyword evidence="3 6" id="KW-0812">Transmembrane</keyword>
<evidence type="ECO:0000256" key="5">
    <source>
        <dbReference type="ARBA" id="ARBA00023136"/>
    </source>
</evidence>
<dbReference type="InterPro" id="IPR052159">
    <property type="entry name" value="Competence_DNA_uptake"/>
</dbReference>
<dbReference type="InterPro" id="IPR004477">
    <property type="entry name" value="ComEC_N"/>
</dbReference>
<feature type="transmembrane region" description="Helical" evidence="6">
    <location>
        <begin position="474"/>
        <end position="499"/>
    </location>
</feature>
<feature type="transmembrane region" description="Helical" evidence="6">
    <location>
        <begin position="77"/>
        <end position="104"/>
    </location>
</feature>